<dbReference type="KEGG" id="bgp:BGL_1c24350"/>
<gene>
    <name evidence="3" type="ORF">BGL_1c24350</name>
</gene>
<dbReference type="HOGENOM" id="CLU_087851_1_0_4"/>
<evidence type="ECO:0000256" key="2">
    <source>
        <dbReference type="SAM" id="Phobius"/>
    </source>
</evidence>
<dbReference type="AlphaFoldDB" id="A0A0B6RU78"/>
<reference evidence="3 4" key="2">
    <citation type="journal article" date="2016" name="Appl. Microbiol. Biotechnol.">
        <title>Mutations improving production and secretion of extracellular lipase by Burkholderia glumae PG1.</title>
        <authorList>
            <person name="Knapp A."/>
            <person name="Voget S."/>
            <person name="Gao R."/>
            <person name="Zaburannyi N."/>
            <person name="Krysciak D."/>
            <person name="Breuer M."/>
            <person name="Hauer B."/>
            <person name="Streit W.R."/>
            <person name="Muller R."/>
            <person name="Daniel R."/>
            <person name="Jaeger K.E."/>
        </authorList>
    </citation>
    <scope>NUCLEOTIDE SEQUENCE [LARGE SCALE GENOMIC DNA]</scope>
    <source>
        <strain evidence="3 4">PG1</strain>
    </source>
</reference>
<keyword evidence="2" id="KW-1133">Transmembrane helix</keyword>
<feature type="transmembrane region" description="Helical" evidence="2">
    <location>
        <begin position="106"/>
        <end position="126"/>
    </location>
</feature>
<keyword evidence="4" id="KW-1185">Reference proteome</keyword>
<reference evidence="4" key="1">
    <citation type="submission" date="2011-03" db="EMBL/GenBank/DDBJ databases">
        <authorList>
            <person name="Voget S."/>
            <person name="Streit W.R."/>
            <person name="Jaeger K.E."/>
            <person name="Daniel R."/>
        </authorList>
    </citation>
    <scope>NUCLEOTIDE SEQUENCE [LARGE SCALE GENOMIC DNA]</scope>
    <source>
        <strain evidence="4">PG1</strain>
    </source>
</reference>
<sequence length="222" mass="22698">MKPLLRVVLVIDALLLLAGGVLFVLTPWKGLYDALQLVPVDPAMVGQAFGIALLGLAWLAFHASFNGDLTAGVARAVGHVNWLIGVLMVVWLIGLHRPELTAFGQLVSVATAVVLFVIGLGGVRLASAVRRRERVLVAGAKAQQVVTRRDTAADAVPAPTPAPVVVPPQPHPAATRVEPGIGAAGTTTAAGRAEPAGTGAPSYAPPATPGSATDPTRPPPRG</sequence>
<keyword evidence="2" id="KW-0812">Transmembrane</keyword>
<evidence type="ECO:0008006" key="5">
    <source>
        <dbReference type="Google" id="ProtNLM"/>
    </source>
</evidence>
<feature type="transmembrane region" description="Helical" evidence="2">
    <location>
        <begin position="7"/>
        <end position="28"/>
    </location>
</feature>
<feature type="region of interest" description="Disordered" evidence="1">
    <location>
        <begin position="149"/>
        <end position="222"/>
    </location>
</feature>
<accession>A0A0B6RU78</accession>
<name>A0A0B6RU78_BURPL</name>
<dbReference type="RefSeq" id="WP_042625331.1">
    <property type="nucleotide sequence ID" value="NZ_CP002580.1"/>
</dbReference>
<proteinExistence type="predicted"/>
<evidence type="ECO:0000256" key="1">
    <source>
        <dbReference type="SAM" id="MobiDB-lite"/>
    </source>
</evidence>
<protein>
    <recommendedName>
        <fullName evidence="5">Transmembrane protein</fullName>
    </recommendedName>
</protein>
<feature type="transmembrane region" description="Helical" evidence="2">
    <location>
        <begin position="73"/>
        <end position="94"/>
    </location>
</feature>
<feature type="compositionally biased region" description="Pro residues" evidence="1">
    <location>
        <begin position="158"/>
        <end position="171"/>
    </location>
</feature>
<evidence type="ECO:0000313" key="4">
    <source>
        <dbReference type="Proteomes" id="UP000031838"/>
    </source>
</evidence>
<organism evidence="3 4">
    <name type="scientific">Burkholderia plantarii</name>
    <dbReference type="NCBI Taxonomy" id="41899"/>
    <lineage>
        <taxon>Bacteria</taxon>
        <taxon>Pseudomonadati</taxon>
        <taxon>Pseudomonadota</taxon>
        <taxon>Betaproteobacteria</taxon>
        <taxon>Burkholderiales</taxon>
        <taxon>Burkholderiaceae</taxon>
        <taxon>Burkholderia</taxon>
    </lineage>
</organism>
<keyword evidence="2" id="KW-0472">Membrane</keyword>
<feature type="compositionally biased region" description="Low complexity" evidence="1">
    <location>
        <begin position="179"/>
        <end position="201"/>
    </location>
</feature>
<feature type="transmembrane region" description="Helical" evidence="2">
    <location>
        <begin position="43"/>
        <end position="61"/>
    </location>
</feature>
<dbReference type="Proteomes" id="UP000031838">
    <property type="component" value="Chromosome 1"/>
</dbReference>
<dbReference type="EMBL" id="CP002580">
    <property type="protein sequence ID" value="AJK46933.1"/>
    <property type="molecule type" value="Genomic_DNA"/>
</dbReference>
<evidence type="ECO:0000313" key="3">
    <source>
        <dbReference type="EMBL" id="AJK46933.1"/>
    </source>
</evidence>